<keyword evidence="1" id="KW-1133">Transmembrane helix</keyword>
<organism evidence="2 3">
    <name type="scientific">Clostridium botulinum B2 450</name>
    <dbReference type="NCBI Taxonomy" id="1379739"/>
    <lineage>
        <taxon>Bacteria</taxon>
        <taxon>Bacillati</taxon>
        <taxon>Bacillota</taxon>
        <taxon>Clostridia</taxon>
        <taxon>Eubacteriales</taxon>
        <taxon>Clostridiaceae</taxon>
        <taxon>Clostridium</taxon>
    </lineage>
</organism>
<dbReference type="PATRIC" id="fig|1379739.3.peg.1275"/>
<evidence type="ECO:0000313" key="3">
    <source>
        <dbReference type="Proteomes" id="UP000032250"/>
    </source>
</evidence>
<accession>A0A0D1AIE5</accession>
<proteinExistence type="predicted"/>
<dbReference type="AlphaFoldDB" id="A0A0D1AIE5"/>
<evidence type="ECO:0000313" key="2">
    <source>
        <dbReference type="EMBL" id="KIS22919.1"/>
    </source>
</evidence>
<comment type="caution">
    <text evidence="2">The sequence shown here is derived from an EMBL/GenBank/DDBJ whole genome shotgun (WGS) entry which is preliminary data.</text>
</comment>
<keyword evidence="1" id="KW-0472">Membrane</keyword>
<dbReference type="HOGENOM" id="CLU_2341736_0_0_9"/>
<protein>
    <submittedName>
        <fullName evidence="2">Membrane protein</fullName>
    </submittedName>
</protein>
<gene>
    <name evidence="2" type="ORF">N495_04760</name>
</gene>
<reference evidence="2 3" key="1">
    <citation type="submission" date="2014-06" db="EMBL/GenBank/DDBJ databases">
        <title>Genome characterization of distinct group I Clostridium botulinum lineages.</title>
        <authorList>
            <person name="Giordani F."/>
            <person name="Anselmo A."/>
            <person name="Fillo S."/>
            <person name="Palozzi A.M."/>
            <person name="Fortunato A."/>
            <person name="Gentile B."/>
            <person name="Ciammaruconi A."/>
            <person name="Anniballi F."/>
            <person name="De Medici D."/>
            <person name="Lista F."/>
        </authorList>
    </citation>
    <scope>NUCLEOTIDE SEQUENCE [LARGE SCALE GENOMIC DNA]</scope>
    <source>
        <strain evidence="2 3">B2 450</strain>
    </source>
</reference>
<dbReference type="EMBL" id="JXSU01000007">
    <property type="protein sequence ID" value="KIS22919.1"/>
    <property type="molecule type" value="Genomic_DNA"/>
</dbReference>
<dbReference type="Proteomes" id="UP000032250">
    <property type="component" value="Unassembled WGS sequence"/>
</dbReference>
<feature type="transmembrane region" description="Helical" evidence="1">
    <location>
        <begin position="43"/>
        <end position="62"/>
    </location>
</feature>
<sequence length="98" mass="11437">MKVVLHFIIFMVLIICVEKMIEKINIHVALVNKIKKYKHYKKFLFIGLIIIGFMIEMAKQSLNVRFGKHNIPSIVLGAIILGIYLEFLPYIFSKKEIS</sequence>
<feature type="transmembrane region" description="Helical" evidence="1">
    <location>
        <begin position="6"/>
        <end position="22"/>
    </location>
</feature>
<evidence type="ECO:0000256" key="1">
    <source>
        <dbReference type="SAM" id="Phobius"/>
    </source>
</evidence>
<name>A0A0D1AIE5_CLOBO</name>
<dbReference type="RefSeq" id="WP_003489201.1">
    <property type="nucleotide sequence ID" value="NZ_JXSU01000007.1"/>
</dbReference>
<keyword evidence="1" id="KW-0812">Transmembrane</keyword>
<feature type="transmembrane region" description="Helical" evidence="1">
    <location>
        <begin position="74"/>
        <end position="92"/>
    </location>
</feature>